<gene>
    <name evidence="4" type="ORF">SAMN02745134_03102</name>
</gene>
<dbReference type="InterPro" id="IPR007157">
    <property type="entry name" value="PspA_VIPP1"/>
</dbReference>
<evidence type="ECO:0000313" key="4">
    <source>
        <dbReference type="EMBL" id="SMC27242.1"/>
    </source>
</evidence>
<sequence>MGVVDRLSNIFKAKVNNAIDDMENPIELLDQKVRDMEKSLNDAKVSSAQILGNVHETEKKLQKAKAESSDFDEKVKLAVKAGNDDLAKRALAKKLEADKSVESLTKSYAEASQKAQAIKAKLKELEEEIDKTRNYRDEAAARYNNAEASKQVNEILSNVDAGSNKINLDDIERKIERKESLAEGLGDLQEDNSLDKEFEKLGELSLDDELAKYKTGSTTKAEAPSGNSAIDAELEKYKNQ</sequence>
<protein>
    <submittedName>
        <fullName evidence="4">Phage shock protein A (PspA) family protein</fullName>
    </submittedName>
</protein>
<dbReference type="Proteomes" id="UP000192468">
    <property type="component" value="Unassembled WGS sequence"/>
</dbReference>
<dbReference type="PANTHER" id="PTHR31088:SF6">
    <property type="entry name" value="PHAGE SHOCK PROTEIN A"/>
    <property type="match status" value="1"/>
</dbReference>
<dbReference type="AlphaFoldDB" id="A0A1W1XTQ5"/>
<feature type="compositionally biased region" description="Polar residues" evidence="3">
    <location>
        <begin position="215"/>
        <end position="228"/>
    </location>
</feature>
<dbReference type="Gene3D" id="1.10.287.2610">
    <property type="match status" value="1"/>
</dbReference>
<organism evidence="4 5">
    <name type="scientific">Clostridium acidisoli DSM 12555</name>
    <dbReference type="NCBI Taxonomy" id="1121291"/>
    <lineage>
        <taxon>Bacteria</taxon>
        <taxon>Bacillati</taxon>
        <taxon>Bacillota</taxon>
        <taxon>Clostridia</taxon>
        <taxon>Eubacteriales</taxon>
        <taxon>Clostridiaceae</taxon>
        <taxon>Clostridium</taxon>
    </lineage>
</organism>
<dbReference type="STRING" id="1121291.SAMN02745134_03102"/>
<feature type="coiled-coil region" evidence="2">
    <location>
        <begin position="26"/>
        <end position="74"/>
    </location>
</feature>
<name>A0A1W1XTQ5_9CLOT</name>
<accession>A0A1W1XTQ5</accession>
<keyword evidence="2" id="KW-0175">Coiled coil</keyword>
<dbReference type="PANTHER" id="PTHR31088">
    <property type="entry name" value="MEMBRANE-ASSOCIATED PROTEIN VIPP1, CHLOROPLASTIC"/>
    <property type="match status" value="1"/>
</dbReference>
<evidence type="ECO:0000256" key="2">
    <source>
        <dbReference type="SAM" id="Coils"/>
    </source>
</evidence>
<dbReference type="RefSeq" id="WP_084117013.1">
    <property type="nucleotide sequence ID" value="NZ_FWXH01000016.1"/>
</dbReference>
<feature type="region of interest" description="Disordered" evidence="3">
    <location>
        <begin position="214"/>
        <end position="240"/>
    </location>
</feature>
<reference evidence="4 5" key="1">
    <citation type="submission" date="2017-04" db="EMBL/GenBank/DDBJ databases">
        <authorList>
            <person name="Afonso C.L."/>
            <person name="Miller P.J."/>
            <person name="Scott M.A."/>
            <person name="Spackman E."/>
            <person name="Goraichik I."/>
            <person name="Dimitrov K.M."/>
            <person name="Suarez D.L."/>
            <person name="Swayne D.E."/>
        </authorList>
    </citation>
    <scope>NUCLEOTIDE SEQUENCE [LARGE SCALE GENOMIC DNA]</scope>
    <source>
        <strain evidence="4 5">DSM 12555</strain>
    </source>
</reference>
<keyword evidence="5" id="KW-1185">Reference proteome</keyword>
<evidence type="ECO:0000256" key="1">
    <source>
        <dbReference type="ARBA" id="ARBA00043985"/>
    </source>
</evidence>
<dbReference type="EMBL" id="FWXH01000016">
    <property type="protein sequence ID" value="SMC27242.1"/>
    <property type="molecule type" value="Genomic_DNA"/>
</dbReference>
<dbReference type="OrthoDB" id="9779630at2"/>
<feature type="coiled-coil region" evidence="2">
    <location>
        <begin position="101"/>
        <end position="142"/>
    </location>
</feature>
<evidence type="ECO:0000256" key="3">
    <source>
        <dbReference type="SAM" id="MobiDB-lite"/>
    </source>
</evidence>
<proteinExistence type="inferred from homology"/>
<comment type="similarity">
    <text evidence="1">Belongs to the PspA/Vipp/IM30 family.</text>
</comment>
<dbReference type="Pfam" id="PF04012">
    <property type="entry name" value="PspA_IM30"/>
    <property type="match status" value="1"/>
</dbReference>
<evidence type="ECO:0000313" key="5">
    <source>
        <dbReference type="Proteomes" id="UP000192468"/>
    </source>
</evidence>